<protein>
    <submittedName>
        <fullName evidence="2">Uncharacterized protein</fullName>
    </submittedName>
</protein>
<feature type="compositionally biased region" description="Low complexity" evidence="1">
    <location>
        <begin position="86"/>
        <end position="95"/>
    </location>
</feature>
<sequence length="130" mass="13466">MLYASAGLRPRATCGRVRALLNEENVQNKGRKQMRPTIGTLGRMTGILLGGTLAVVASAQQAPQKPNKLDYDSTPAYQEKNVTPPAAAAANASDALKTRPGKTSSGKGAAPDRPNGLGFDSGASGMSKKQ</sequence>
<evidence type="ECO:0000256" key="1">
    <source>
        <dbReference type="SAM" id="MobiDB-lite"/>
    </source>
</evidence>
<reference evidence="2 3" key="1">
    <citation type="submission" date="2014-03" db="EMBL/GenBank/DDBJ databases">
        <title>Draft Genome Sequences of Four Burkholderia Strains.</title>
        <authorList>
            <person name="Liu X.Y."/>
            <person name="Li C.X."/>
            <person name="Xu J.H."/>
        </authorList>
    </citation>
    <scope>NUCLEOTIDE SEQUENCE [LARGE SCALE GENOMIC DNA]</scope>
    <source>
        <strain evidence="2 3">OP-1</strain>
    </source>
</reference>
<feature type="region of interest" description="Disordered" evidence="1">
    <location>
        <begin position="59"/>
        <end position="130"/>
    </location>
</feature>
<keyword evidence="3" id="KW-1185">Reference proteome</keyword>
<evidence type="ECO:0000313" key="2">
    <source>
        <dbReference type="EMBL" id="KDR30235.1"/>
    </source>
</evidence>
<dbReference type="Proteomes" id="UP000027451">
    <property type="component" value="Unassembled WGS sequence"/>
</dbReference>
<organism evidence="2 3">
    <name type="scientific">Caballeronia zhejiangensis</name>
    <dbReference type="NCBI Taxonomy" id="871203"/>
    <lineage>
        <taxon>Bacteria</taxon>
        <taxon>Pseudomonadati</taxon>
        <taxon>Pseudomonadota</taxon>
        <taxon>Betaproteobacteria</taxon>
        <taxon>Burkholderiales</taxon>
        <taxon>Burkholderiaceae</taxon>
        <taxon>Caballeronia</taxon>
    </lineage>
</organism>
<proteinExistence type="predicted"/>
<name>A0A656QIJ3_9BURK</name>
<evidence type="ECO:0000313" key="3">
    <source>
        <dbReference type="Proteomes" id="UP000027451"/>
    </source>
</evidence>
<accession>A0A656QIJ3</accession>
<gene>
    <name evidence="2" type="ORF">BG60_04520</name>
</gene>
<dbReference type="EMBL" id="JFHD01000010">
    <property type="protein sequence ID" value="KDR30235.1"/>
    <property type="molecule type" value="Genomic_DNA"/>
</dbReference>
<comment type="caution">
    <text evidence="2">The sequence shown here is derived from an EMBL/GenBank/DDBJ whole genome shotgun (WGS) entry which is preliminary data.</text>
</comment>
<dbReference type="AlphaFoldDB" id="A0A656QIJ3"/>